<proteinExistence type="predicted"/>
<protein>
    <submittedName>
        <fullName evidence="3">Mechanosensitive ion channel</fullName>
    </submittedName>
</protein>
<keyword evidence="1" id="KW-0472">Membrane</keyword>
<evidence type="ECO:0000313" key="3">
    <source>
        <dbReference type="EMBL" id="PSC75291.1"/>
    </source>
</evidence>
<dbReference type="EMBL" id="LHPF02000002">
    <property type="protein sequence ID" value="PSC75291.1"/>
    <property type="molecule type" value="Genomic_DNA"/>
</dbReference>
<gene>
    <name evidence="3" type="ORF">C2E20_1068</name>
</gene>
<evidence type="ECO:0000256" key="1">
    <source>
        <dbReference type="SAM" id="Phobius"/>
    </source>
</evidence>
<dbReference type="PANTHER" id="PTHR30566">
    <property type="entry name" value="YNAI-RELATED MECHANOSENSITIVE ION CHANNEL"/>
    <property type="match status" value="1"/>
</dbReference>
<dbReference type="SUPFAM" id="SSF50182">
    <property type="entry name" value="Sm-like ribonucleoproteins"/>
    <property type="match status" value="1"/>
</dbReference>
<dbReference type="GO" id="GO:0055085">
    <property type="term" value="P:transmembrane transport"/>
    <property type="evidence" value="ECO:0007669"/>
    <property type="project" value="InterPro"/>
</dbReference>
<keyword evidence="1" id="KW-1133">Transmembrane helix</keyword>
<feature type="transmembrane region" description="Helical" evidence="1">
    <location>
        <begin position="117"/>
        <end position="137"/>
    </location>
</feature>
<keyword evidence="4" id="KW-1185">Reference proteome</keyword>
<feature type="transmembrane region" description="Helical" evidence="1">
    <location>
        <begin position="285"/>
        <end position="309"/>
    </location>
</feature>
<dbReference type="InterPro" id="IPR010920">
    <property type="entry name" value="LSM_dom_sf"/>
</dbReference>
<dbReference type="SUPFAM" id="SSF82861">
    <property type="entry name" value="Mechanosensitive channel protein MscS (YggB), transmembrane region"/>
    <property type="match status" value="1"/>
</dbReference>
<evidence type="ECO:0000313" key="4">
    <source>
        <dbReference type="Proteomes" id="UP000239649"/>
    </source>
</evidence>
<dbReference type="InterPro" id="IPR011014">
    <property type="entry name" value="MscS_channel_TM-2"/>
</dbReference>
<reference evidence="3 4" key="1">
    <citation type="journal article" date="2018" name="Plant J.">
        <title>Genome sequences of Chlorella sorokiniana UTEX 1602 and Micractinium conductrix SAG 241.80: implications to maltose excretion by a green alga.</title>
        <authorList>
            <person name="Arriola M.B."/>
            <person name="Velmurugan N."/>
            <person name="Zhang Y."/>
            <person name="Plunkett M.H."/>
            <person name="Hondzo H."/>
            <person name="Barney B.M."/>
        </authorList>
    </citation>
    <scope>NUCLEOTIDE SEQUENCE [LARGE SCALE GENOMIC DNA]</scope>
    <source>
        <strain evidence="3 4">SAG 241.80</strain>
    </source>
</reference>
<dbReference type="Pfam" id="PF00924">
    <property type="entry name" value="MS_channel_2nd"/>
    <property type="match status" value="1"/>
</dbReference>
<sequence>MAALLQRPHAAAVRLHCCPSPVATRLLCHAHVAEAQPRTNCLALGTPAAVLHLRQLGAGASGSGAAASRRPCQPCSAAPVSLFQLADAEVIFEATGVPLVDELMKLGSVAAAAHRSLHLLAVLAGVALVGTLVLRAADAAADRRIRGATTFNVGAALVAAAYRPCKVMLPLYCAARAVTVVLALAEVAATKLQADPASLLLRCVDGRLLHGLRWCTLAAGAGSTWDVQLTPVLQLLAQLGQDCSELVLVVAVAWVAMRFKLRVFAWQASCIQLDNDPHNDAAVPLLRLASSAVGVLIVLAALGITLVGLGFHIGPLLASVGGVGVVLGFASQQLLANLASAVSIFITRPFVTGDQVQLLNPEGVEIDGTVLNIEPTRTILRDDTSGCIVHVNNADVATYVIKNFTQNGDPARLRKLTEGLPSGAATAALRTLPELDAAGGAGEVGTPSSQRVAVPDSDTLLAALVAGAAAAVEDMVRHCGGAWPLSHAACLFAAVKLKQLEVARVHAPDGQPLLLHLHSAAGGSAGGSPASCSTSAATLREQLAATASSCSSNSAACGGGGGVPAGAGAGATPCSSSSRCSDGVARAVDMESRLRLLHLLLHHGVDPLHTSLDGSRCFLTACQEPALLRLAVNWVQHQCERGRQLSGVEAQHMVEAAARAFFGGF</sequence>
<dbReference type="InterPro" id="IPR006685">
    <property type="entry name" value="MscS_channel_2nd"/>
</dbReference>
<dbReference type="Proteomes" id="UP000239649">
    <property type="component" value="Unassembled WGS sequence"/>
</dbReference>
<accession>A0A2P6VMG2</accession>
<name>A0A2P6VMG2_9CHLO</name>
<comment type="caution">
    <text evidence="3">The sequence shown here is derived from an EMBL/GenBank/DDBJ whole genome shotgun (WGS) entry which is preliminary data.</text>
</comment>
<feature type="domain" description="Mechanosensitive ion channel MscS" evidence="2">
    <location>
        <begin position="334"/>
        <end position="405"/>
    </location>
</feature>
<dbReference type="AlphaFoldDB" id="A0A2P6VMG2"/>
<dbReference type="PANTHER" id="PTHR30566:SF5">
    <property type="entry name" value="MECHANOSENSITIVE ION CHANNEL PROTEIN 1, MITOCHONDRIAL-RELATED"/>
    <property type="match status" value="1"/>
</dbReference>
<evidence type="ECO:0000259" key="2">
    <source>
        <dbReference type="Pfam" id="PF00924"/>
    </source>
</evidence>
<organism evidence="3 4">
    <name type="scientific">Micractinium conductrix</name>
    <dbReference type="NCBI Taxonomy" id="554055"/>
    <lineage>
        <taxon>Eukaryota</taxon>
        <taxon>Viridiplantae</taxon>
        <taxon>Chlorophyta</taxon>
        <taxon>core chlorophytes</taxon>
        <taxon>Trebouxiophyceae</taxon>
        <taxon>Chlorellales</taxon>
        <taxon>Chlorellaceae</taxon>
        <taxon>Chlorella clade</taxon>
        <taxon>Micractinium</taxon>
    </lineage>
</organism>
<dbReference type="OrthoDB" id="431980at2759"/>
<dbReference type="GO" id="GO:0016020">
    <property type="term" value="C:membrane"/>
    <property type="evidence" value="ECO:0007669"/>
    <property type="project" value="InterPro"/>
</dbReference>
<dbReference type="Gene3D" id="1.10.287.1260">
    <property type="match status" value="1"/>
</dbReference>
<keyword evidence="1" id="KW-0812">Transmembrane</keyword>